<accession>A0AAX4JZJ7</accession>
<reference evidence="1 2" key="1">
    <citation type="submission" date="2024-01" db="EMBL/GenBank/DDBJ databases">
        <title>Comparative genomics of Cryptococcus and Kwoniella reveals pathogenesis evolution and contrasting modes of karyotype evolution via chromosome fusion or intercentromeric recombination.</title>
        <authorList>
            <person name="Coelho M.A."/>
            <person name="David-Palma M."/>
            <person name="Shea T."/>
            <person name="Bowers K."/>
            <person name="McGinley-Smith S."/>
            <person name="Mohammad A.W."/>
            <person name="Gnirke A."/>
            <person name="Yurkov A.M."/>
            <person name="Nowrousian M."/>
            <person name="Sun S."/>
            <person name="Cuomo C.A."/>
            <person name="Heitman J."/>
        </authorList>
    </citation>
    <scope>NUCLEOTIDE SEQUENCE [LARGE SCALE GENOMIC DNA]</scope>
    <source>
        <strain evidence="1 2">CBS 6074</strain>
    </source>
</reference>
<evidence type="ECO:0000313" key="1">
    <source>
        <dbReference type="EMBL" id="WWC90697.1"/>
    </source>
</evidence>
<organism evidence="1 2">
    <name type="scientific">Kwoniella dendrophila CBS 6074</name>
    <dbReference type="NCBI Taxonomy" id="1295534"/>
    <lineage>
        <taxon>Eukaryota</taxon>
        <taxon>Fungi</taxon>
        <taxon>Dikarya</taxon>
        <taxon>Basidiomycota</taxon>
        <taxon>Agaricomycotina</taxon>
        <taxon>Tremellomycetes</taxon>
        <taxon>Tremellales</taxon>
        <taxon>Cryptococcaceae</taxon>
        <taxon>Kwoniella</taxon>
    </lineage>
</organism>
<proteinExistence type="predicted"/>
<dbReference type="EMBL" id="CP144104">
    <property type="protein sequence ID" value="WWC90697.1"/>
    <property type="molecule type" value="Genomic_DNA"/>
</dbReference>
<dbReference type="RefSeq" id="XP_066077460.1">
    <property type="nucleotide sequence ID" value="XM_066221363.1"/>
</dbReference>
<dbReference type="GeneID" id="91096304"/>
<keyword evidence="2" id="KW-1185">Reference proteome</keyword>
<sequence>MSSHARSSANEFTHTTPTAFVFLKAKEDKSGIYATFSVDGWSGPEIPSDEDAQHAFEDYTNDCKYMMNKFLRDKHFNGLDDIMTQSQSRLTQLQDSHQERQAAGGVFGRESLKGIDLRIMAVDSEATKGTLEAILAHSATSNQKGGPYGIIAVGTTPKTSSSWDNGRSQASSLLHEAASKFSANYPQGTAFPKNKDLTKFENNTGCIIMQVPEKALSLPMFEDGQSIAESSFGNYSLEDDRAPLL</sequence>
<dbReference type="AlphaFoldDB" id="A0AAX4JZJ7"/>
<name>A0AAX4JZJ7_9TREE</name>
<gene>
    <name evidence="1" type="ORF">L201_005634</name>
</gene>
<evidence type="ECO:0000313" key="2">
    <source>
        <dbReference type="Proteomes" id="UP001355207"/>
    </source>
</evidence>
<dbReference type="Proteomes" id="UP001355207">
    <property type="component" value="Chromosome 7"/>
</dbReference>
<protein>
    <submittedName>
        <fullName evidence="1">Uncharacterized protein</fullName>
    </submittedName>
</protein>